<keyword evidence="11" id="KW-1185">Reference proteome</keyword>
<dbReference type="STRING" id="400092.PKOR_22915"/>
<dbReference type="Pfam" id="PF07715">
    <property type="entry name" value="Plug"/>
    <property type="match status" value="1"/>
</dbReference>
<dbReference type="SUPFAM" id="SSF56935">
    <property type="entry name" value="Porins"/>
    <property type="match status" value="1"/>
</dbReference>
<feature type="domain" description="TonB-dependent receptor plug" evidence="9">
    <location>
        <begin position="103"/>
        <end position="209"/>
    </location>
</feature>
<dbReference type="GO" id="GO:0015344">
    <property type="term" value="F:siderophore uptake transmembrane transporter activity"/>
    <property type="evidence" value="ECO:0007669"/>
    <property type="project" value="TreeGrafter"/>
</dbReference>
<dbReference type="Pfam" id="PF13715">
    <property type="entry name" value="CarbopepD_reg_2"/>
    <property type="match status" value="1"/>
</dbReference>
<dbReference type="InterPro" id="IPR012910">
    <property type="entry name" value="Plug_dom"/>
</dbReference>
<evidence type="ECO:0000256" key="5">
    <source>
        <dbReference type="ARBA" id="ARBA00022729"/>
    </source>
</evidence>
<dbReference type="KEGG" id="pko:PKOR_22915"/>
<evidence type="ECO:0000256" key="8">
    <source>
        <dbReference type="PROSITE-ProRule" id="PRU01360"/>
    </source>
</evidence>
<dbReference type="Proteomes" id="UP000033109">
    <property type="component" value="Chromosome"/>
</dbReference>
<proteinExistence type="inferred from homology"/>
<dbReference type="InterPro" id="IPR023997">
    <property type="entry name" value="TonB-dep_OMP_SusC/RagA_CS"/>
</dbReference>
<keyword evidence="6 8" id="KW-0472">Membrane</keyword>
<dbReference type="FunFam" id="2.170.130.10:FF:000003">
    <property type="entry name" value="SusC/RagA family TonB-linked outer membrane protein"/>
    <property type="match status" value="1"/>
</dbReference>
<sequence length="996" mass="110038">MLQQHAALAQVLSIKGKVVDGQNVPLPGVTVVVRGTTTGTSTDMNGQFALSPVNKGSTLEFSYIGFESKTVEITGATEINVVLEESSKQLGELVVVGYGTQKKVNLTGAVSVVEGKDLTKRQVGSTSLALQGTAPGVSVRQQSGVPGGDGGGISIRGVGSINAGSNPLILVDNVEMSLDAVDPNSIESISVLKDAAASAIYGSRAANGVILITTKRGGNGVKVNYNSYFSLQRPTDLPDKVNALDHMKLWDIAQVNSGLPAVFTEQIEEYERLGPDNFSRFNTDWKDLILTNDGLMQNHNINVSAGTEKIKVFASGGFLDQNGLTANTGFKRTDLRFNTDVTLSKRLTASMDLVLNNSERTWPGNSSPTSIIRYMLGLPATVPGRYDTGEWGEGWSNSNPAAQAEDGGFDKYRTNTRIISGTVTYTPFEGMELLANYSSNFAMARNRRLQGQYDIYVADLANNKLEYARSWPAFNAIYDNFDESQRDLLRVQGTYTKSIGDHNMKLLAGFSTESFNTSNIDAFRQNLISEEFPYLSAGDATGQNLAGGEYEFTMASAYSRVNYDYKEKYLLELNGRLDASSRFIKENWWELFPSVSAGWRISNEGFWDNLSNIVNEAKLRISYGALGNQNVGSYYPTYTSYAKGTAYNYFFGNVVNSGYALTTAANPFIQWERSVILDAGMDLGLLNNRLNITADYFKRDIDNMLQLDLIPSYVGLSAPYVNLGKMTNKGWELSLGWKDAVRDFTYQVTANVSDVRNEIVDLGGREYIAGSRITKEGEAYNSYYGYIAEGLFQSEDEIAGAPFHFGNTKPGDIRYRDINGDNKIDANDRTVLGNYFPRYEYSLNLAAQFKGFDFTAFFQGVGKMDNYLSGTGTQPFYSQSFQGSMYEHQRDFWTPENPDAAYPRLTANSITNNYVTSSYWMRESSFLRLKNVVLGYTLPESLTSKVKIGSARFYVSGQNLFTWSNYFPGFDPEQRDTGGEFYPIMTTYTTGVNLSF</sequence>
<dbReference type="InterPro" id="IPR023996">
    <property type="entry name" value="TonB-dep_OMP_SusC/RagA"/>
</dbReference>
<dbReference type="NCBIfam" id="TIGR04056">
    <property type="entry name" value="OMP_RagA_SusC"/>
    <property type="match status" value="1"/>
</dbReference>
<gene>
    <name evidence="10" type="ORF">PKOR_22915</name>
</gene>
<dbReference type="PANTHER" id="PTHR30069:SF29">
    <property type="entry name" value="HEMOGLOBIN AND HEMOGLOBIN-HAPTOGLOBIN-BINDING PROTEIN 1-RELATED"/>
    <property type="match status" value="1"/>
</dbReference>
<evidence type="ECO:0000313" key="11">
    <source>
        <dbReference type="Proteomes" id="UP000033109"/>
    </source>
</evidence>
<evidence type="ECO:0000256" key="2">
    <source>
        <dbReference type="ARBA" id="ARBA00022448"/>
    </source>
</evidence>
<dbReference type="PATRIC" id="fig|400092.3.peg.5049"/>
<comment type="similarity">
    <text evidence="8">Belongs to the TonB-dependent receptor family.</text>
</comment>
<dbReference type="Gene3D" id="2.40.170.20">
    <property type="entry name" value="TonB-dependent receptor, beta-barrel domain"/>
    <property type="match status" value="1"/>
</dbReference>
<dbReference type="HOGENOM" id="CLU_004317_1_1_10"/>
<organism evidence="10 11">
    <name type="scientific">Pontibacter korlensis</name>
    <dbReference type="NCBI Taxonomy" id="400092"/>
    <lineage>
        <taxon>Bacteria</taxon>
        <taxon>Pseudomonadati</taxon>
        <taxon>Bacteroidota</taxon>
        <taxon>Cytophagia</taxon>
        <taxon>Cytophagales</taxon>
        <taxon>Hymenobacteraceae</taxon>
        <taxon>Pontibacter</taxon>
    </lineage>
</organism>
<dbReference type="InterPro" id="IPR037066">
    <property type="entry name" value="Plug_dom_sf"/>
</dbReference>
<dbReference type="InterPro" id="IPR036942">
    <property type="entry name" value="Beta-barrel_TonB_sf"/>
</dbReference>
<keyword evidence="7 8" id="KW-0998">Cell outer membrane</keyword>
<comment type="subcellular location">
    <subcellularLocation>
        <location evidence="1 8">Cell outer membrane</location>
        <topology evidence="1 8">Multi-pass membrane protein</topology>
    </subcellularLocation>
</comment>
<dbReference type="InterPro" id="IPR039426">
    <property type="entry name" value="TonB-dep_rcpt-like"/>
</dbReference>
<evidence type="ECO:0000256" key="6">
    <source>
        <dbReference type="ARBA" id="ARBA00023136"/>
    </source>
</evidence>
<accession>A0A0E3ZJH8</accession>
<evidence type="ECO:0000256" key="4">
    <source>
        <dbReference type="ARBA" id="ARBA00022692"/>
    </source>
</evidence>
<reference evidence="10 11" key="1">
    <citation type="journal article" date="2015" name="Sci. Rep.">
        <title>Unraveling adaptation of Pontibacter korlensis to radiation and infertility in desert through complete genome and comparative transcriptomic analysis.</title>
        <authorList>
            <person name="Dai J."/>
            <person name="Dai W."/>
            <person name="Qiu C."/>
            <person name="Yang Z."/>
            <person name="Zhang Y."/>
            <person name="Zhou M."/>
            <person name="Zhang L."/>
            <person name="Fang C."/>
            <person name="Gao Q."/>
            <person name="Yang Q."/>
            <person name="Li X."/>
            <person name="Wang Z."/>
            <person name="Wang Z."/>
            <person name="Jia Z."/>
            <person name="Chen X."/>
        </authorList>
    </citation>
    <scope>NUCLEOTIDE SEQUENCE [LARGE SCALE GENOMIC DNA]</scope>
    <source>
        <strain evidence="10 11">X14-1T</strain>
    </source>
</reference>
<evidence type="ECO:0000256" key="1">
    <source>
        <dbReference type="ARBA" id="ARBA00004571"/>
    </source>
</evidence>
<dbReference type="Gene3D" id="2.170.130.10">
    <property type="entry name" value="TonB-dependent receptor, plug domain"/>
    <property type="match status" value="1"/>
</dbReference>
<evidence type="ECO:0000256" key="7">
    <source>
        <dbReference type="ARBA" id="ARBA00023237"/>
    </source>
</evidence>
<dbReference type="GO" id="GO:0044718">
    <property type="term" value="P:siderophore transmembrane transport"/>
    <property type="evidence" value="ECO:0007669"/>
    <property type="project" value="TreeGrafter"/>
</dbReference>
<dbReference type="NCBIfam" id="TIGR04057">
    <property type="entry name" value="SusC_RagA_signa"/>
    <property type="match status" value="1"/>
</dbReference>
<protein>
    <recommendedName>
        <fullName evidence="9">TonB-dependent receptor plug domain-containing protein</fullName>
    </recommendedName>
</protein>
<keyword evidence="4 8" id="KW-0812">Transmembrane</keyword>
<dbReference type="GO" id="GO:0009279">
    <property type="term" value="C:cell outer membrane"/>
    <property type="evidence" value="ECO:0007669"/>
    <property type="project" value="UniProtKB-SubCell"/>
</dbReference>
<evidence type="ECO:0000256" key="3">
    <source>
        <dbReference type="ARBA" id="ARBA00022452"/>
    </source>
</evidence>
<dbReference type="Gene3D" id="2.60.40.1120">
    <property type="entry name" value="Carboxypeptidase-like, regulatory domain"/>
    <property type="match status" value="1"/>
</dbReference>
<keyword evidence="2 8" id="KW-0813">Transport</keyword>
<dbReference type="AlphaFoldDB" id="A0A0E3ZJH8"/>
<dbReference type="SUPFAM" id="SSF49464">
    <property type="entry name" value="Carboxypeptidase regulatory domain-like"/>
    <property type="match status" value="1"/>
</dbReference>
<dbReference type="EMBL" id="CP009621">
    <property type="protein sequence ID" value="AKD05933.1"/>
    <property type="molecule type" value="Genomic_DNA"/>
</dbReference>
<evidence type="ECO:0000313" key="10">
    <source>
        <dbReference type="EMBL" id="AKD05933.1"/>
    </source>
</evidence>
<dbReference type="FunFam" id="2.60.40.1120:FF:000003">
    <property type="entry name" value="Outer membrane protein Omp121"/>
    <property type="match status" value="1"/>
</dbReference>
<dbReference type="InterPro" id="IPR008969">
    <property type="entry name" value="CarboxyPept-like_regulatory"/>
</dbReference>
<keyword evidence="5" id="KW-0732">Signal</keyword>
<keyword evidence="3 8" id="KW-1134">Transmembrane beta strand</keyword>
<name>A0A0E3ZJH8_9BACT</name>
<dbReference type="PANTHER" id="PTHR30069">
    <property type="entry name" value="TONB-DEPENDENT OUTER MEMBRANE RECEPTOR"/>
    <property type="match status" value="1"/>
</dbReference>
<dbReference type="PROSITE" id="PS52016">
    <property type="entry name" value="TONB_DEPENDENT_REC_3"/>
    <property type="match status" value="1"/>
</dbReference>
<evidence type="ECO:0000259" key="9">
    <source>
        <dbReference type="Pfam" id="PF07715"/>
    </source>
</evidence>